<protein>
    <recommendedName>
        <fullName evidence="1">F-box domain-containing protein</fullName>
    </recommendedName>
</protein>
<name>A0A285PWK6_9VIRU</name>
<dbReference type="EMBL" id="LT907979">
    <property type="protein sequence ID" value="SOB73999.1"/>
    <property type="molecule type" value="Genomic_DNA"/>
</dbReference>
<reference evidence="2" key="1">
    <citation type="submission" date="2017-08" db="EMBL/GenBank/DDBJ databases">
        <authorList>
            <person name="de Groot N.N."/>
        </authorList>
    </citation>
    <scope>NUCLEOTIDE SEQUENCE</scope>
</reference>
<proteinExistence type="predicted"/>
<dbReference type="SMART" id="SM00256">
    <property type="entry name" value="FBOX"/>
    <property type="match status" value="1"/>
</dbReference>
<dbReference type="Gene3D" id="1.20.1280.50">
    <property type="match status" value="1"/>
</dbReference>
<evidence type="ECO:0000313" key="3">
    <source>
        <dbReference type="Proteomes" id="UP000274850"/>
    </source>
</evidence>
<dbReference type="SUPFAM" id="SSF81383">
    <property type="entry name" value="F-box domain"/>
    <property type="match status" value="1"/>
</dbReference>
<accession>A0A285PWK6</accession>
<sequence>MQSLPDEITLEITSYLSLPSLCSLYKTCRRYRLLCSDNQVWTNLFNQEGLPILDKGYNFIFWLVLYRKALVSKKVTRDLLASYKEQEDYPFLIDPVPFSLPIYDVVATGKAVMMADPLRKDILEQGVEKGLYLVLSKKGKDFYYFLVTFDTDLNKSLEENQKILVERTIEESIMFDIIYRLSYYGLYVAIANLSPTPIRLF</sequence>
<organism evidence="2">
    <name type="scientific">Cedratvirus lausannensis</name>
    <dbReference type="NCBI Taxonomy" id="2023205"/>
    <lineage>
        <taxon>Viruses</taxon>
        <taxon>Pithoviruses</taxon>
        <taxon>Orthocedratvirinae</taxon>
        <taxon>Alphacedratvirus</taxon>
        <taxon>Alphacedratvirus francolausannense</taxon>
    </lineage>
</organism>
<dbReference type="Proteomes" id="UP000274850">
    <property type="component" value="Segment"/>
</dbReference>
<keyword evidence="3" id="KW-1185">Reference proteome</keyword>
<evidence type="ECO:0000313" key="2">
    <source>
        <dbReference type="EMBL" id="SOB73999.1"/>
    </source>
</evidence>
<feature type="domain" description="F-box" evidence="1">
    <location>
        <begin position="1"/>
        <end position="44"/>
    </location>
</feature>
<dbReference type="InterPro" id="IPR036047">
    <property type="entry name" value="F-box-like_dom_sf"/>
</dbReference>
<dbReference type="PROSITE" id="PS50181">
    <property type="entry name" value="FBOX"/>
    <property type="match status" value="1"/>
</dbReference>
<evidence type="ECO:0000259" key="1">
    <source>
        <dbReference type="PROSITE" id="PS50181"/>
    </source>
</evidence>
<dbReference type="Pfam" id="PF12937">
    <property type="entry name" value="F-box-like"/>
    <property type="match status" value="1"/>
</dbReference>
<dbReference type="InterPro" id="IPR001810">
    <property type="entry name" value="F-box_dom"/>
</dbReference>
<gene>
    <name evidence="2" type="ORF">BQ9231_00116</name>
</gene>